<evidence type="ECO:0000313" key="2">
    <source>
        <dbReference type="EMBL" id="QHS94927.1"/>
    </source>
</evidence>
<dbReference type="EMBL" id="MN739235">
    <property type="protein sequence ID" value="QHS94927.1"/>
    <property type="molecule type" value="Genomic_DNA"/>
</dbReference>
<keyword evidence="1" id="KW-0812">Transmembrane</keyword>
<feature type="transmembrane region" description="Helical" evidence="1">
    <location>
        <begin position="37"/>
        <end position="58"/>
    </location>
</feature>
<protein>
    <submittedName>
        <fullName evidence="2">Uncharacterized protein</fullName>
    </submittedName>
</protein>
<organism evidence="2">
    <name type="scientific">viral metagenome</name>
    <dbReference type="NCBI Taxonomy" id="1070528"/>
    <lineage>
        <taxon>unclassified sequences</taxon>
        <taxon>metagenomes</taxon>
        <taxon>organismal metagenomes</taxon>
    </lineage>
</organism>
<keyword evidence="1" id="KW-0472">Membrane</keyword>
<proteinExistence type="predicted"/>
<accession>A0A6C0BRA8</accession>
<reference evidence="2" key="1">
    <citation type="journal article" date="2020" name="Nature">
        <title>Giant virus diversity and host interactions through global metagenomics.</title>
        <authorList>
            <person name="Schulz F."/>
            <person name="Roux S."/>
            <person name="Paez-Espino D."/>
            <person name="Jungbluth S."/>
            <person name="Walsh D.A."/>
            <person name="Denef V.J."/>
            <person name="McMahon K.D."/>
            <person name="Konstantinidis K.T."/>
            <person name="Eloe-Fadrosh E.A."/>
            <person name="Kyrpides N.C."/>
            <person name="Woyke T."/>
        </authorList>
    </citation>
    <scope>NUCLEOTIDE SEQUENCE</scope>
    <source>
        <strain evidence="2">GVMAG-M-3300018428-16</strain>
    </source>
</reference>
<feature type="transmembrane region" description="Helical" evidence="1">
    <location>
        <begin position="6"/>
        <end position="25"/>
    </location>
</feature>
<evidence type="ECO:0000256" key="1">
    <source>
        <dbReference type="SAM" id="Phobius"/>
    </source>
</evidence>
<feature type="transmembrane region" description="Helical" evidence="1">
    <location>
        <begin position="78"/>
        <end position="99"/>
    </location>
</feature>
<dbReference type="AlphaFoldDB" id="A0A6C0BRA8"/>
<name>A0A6C0BRA8_9ZZZZ</name>
<feature type="transmembrane region" description="Helical" evidence="1">
    <location>
        <begin position="166"/>
        <end position="185"/>
    </location>
</feature>
<keyword evidence="1" id="KW-1133">Transmembrane helix</keyword>
<sequence length="213" mass="24773">MKEGFITLFFFIIILSALILNFASYGKMGKRGYINNGLYLTLAALYFVCIGTQIISPYNNYKKGITDVDFYRNATIGNIPKIIFLGCLFYSGIVDVMYYEDLNKGVKDEMGQEVTQEKILRDSYDDYFTFKLLADIFLFIMFIIIVAFAFAEENIIQSVYDNREYIKHWGVMVGFGVFTILYVVFQSLKHDILKQFITDGFQLIPKKFIKYLK</sequence>
<feature type="transmembrane region" description="Helical" evidence="1">
    <location>
        <begin position="128"/>
        <end position="151"/>
    </location>
</feature>